<dbReference type="InterPro" id="IPR045500">
    <property type="entry name" value="DUF6491"/>
</dbReference>
<dbReference type="Pfam" id="PF20101">
    <property type="entry name" value="DUF6491"/>
    <property type="match status" value="1"/>
</dbReference>
<dbReference type="RefSeq" id="WP_099474654.1">
    <property type="nucleotide sequence ID" value="NZ_CP041025.1"/>
</dbReference>
<organism evidence="1 2">
    <name type="scientific">Paremcibacter congregatus</name>
    <dbReference type="NCBI Taxonomy" id="2043170"/>
    <lineage>
        <taxon>Bacteria</taxon>
        <taxon>Pseudomonadati</taxon>
        <taxon>Pseudomonadota</taxon>
        <taxon>Alphaproteobacteria</taxon>
        <taxon>Emcibacterales</taxon>
        <taxon>Emcibacteraceae</taxon>
        <taxon>Paremcibacter</taxon>
    </lineage>
</organism>
<evidence type="ECO:0000313" key="2">
    <source>
        <dbReference type="Proteomes" id="UP000229730"/>
    </source>
</evidence>
<dbReference type="OrthoDB" id="7391925at2"/>
<keyword evidence="2" id="KW-1185">Reference proteome</keyword>
<sequence>MFGKILTSVIAVAVMTSSGFAKDDKEDKVAKALEKYTKTGKVENCVSLNRIDSTQVIDDSHILFKMKGKKAYLNKLPHRCARLGFEKSFSYKVHTSQLCKIDIITVFDSTGGIQGPSCGLGKFIEYQKKTD</sequence>
<proteinExistence type="predicted"/>
<dbReference type="AlphaFoldDB" id="A0A2G4YQC0"/>
<comment type="caution">
    <text evidence="1">The sequence shown here is derived from an EMBL/GenBank/DDBJ whole genome shotgun (WGS) entry which is preliminary data.</text>
</comment>
<name>A0A2G4YQC0_9PROT</name>
<gene>
    <name evidence="1" type="ORF">CRD36_14865</name>
</gene>
<reference evidence="1 2" key="1">
    <citation type="submission" date="2017-10" db="EMBL/GenBank/DDBJ databases">
        <title>Frigbacter circumglobatus gen. nov. sp. nov., isolated from sediment cultured in situ.</title>
        <authorList>
            <person name="Zhao Z."/>
        </authorList>
    </citation>
    <scope>NUCLEOTIDE SEQUENCE [LARGE SCALE GENOMIC DNA]</scope>
    <source>
        <strain evidence="1 2">ZYL</strain>
    </source>
</reference>
<protein>
    <submittedName>
        <fullName evidence="1">Uncharacterized protein</fullName>
    </submittedName>
</protein>
<dbReference type="EMBL" id="PDEM01000031">
    <property type="protein sequence ID" value="PHZ83656.1"/>
    <property type="molecule type" value="Genomic_DNA"/>
</dbReference>
<dbReference type="InParanoid" id="A0A2G4YQC0"/>
<evidence type="ECO:0000313" key="1">
    <source>
        <dbReference type="EMBL" id="PHZ83656.1"/>
    </source>
</evidence>
<dbReference type="Proteomes" id="UP000229730">
    <property type="component" value="Unassembled WGS sequence"/>
</dbReference>
<accession>A0A2G4YQC0</accession>